<dbReference type="InterPro" id="IPR042100">
    <property type="entry name" value="Bug_dom1"/>
</dbReference>
<protein>
    <recommendedName>
        <fullName evidence="5">Tripartite tricarboxylate transporter substrate binding protein</fullName>
    </recommendedName>
</protein>
<evidence type="ECO:0000313" key="4">
    <source>
        <dbReference type="Proteomes" id="UP000245765"/>
    </source>
</evidence>
<dbReference type="Gene3D" id="3.40.190.10">
    <property type="entry name" value="Periplasmic binding protein-like II"/>
    <property type="match status" value="1"/>
</dbReference>
<dbReference type="PANTHER" id="PTHR42928">
    <property type="entry name" value="TRICARBOXYLATE-BINDING PROTEIN"/>
    <property type="match status" value="1"/>
</dbReference>
<sequence length="325" mass="33994">MSVAAPGGRQVPRRGLPRRGLLALAASCVAPRLALAAREPATLLVPAPPGSSPDRWARQVAPFLERAWPHQRLALRNLPGRGGLAALAELAGTAPGTRVIGVLTTPVLLARAVEAGESSPLDRIAPLGALIEEPVVLVAAPGGVASLDGLRAQTGVSFGTPPPGTAAHMAGMRLAESAGVTPLVFPSAAATRQAAAGGHVAAAALTLPDAIPFLRENRLVALGIAASRRSPLLPDLPTLREAGLELLGATRRGFALAPDAPEDWRGWLVEGLEKLAADPDLAAQCAEAGQLPRFLGPEPWTALLRRQEEALRRRWREEPWLPRRT</sequence>
<accession>A0A317FCP6</accession>
<dbReference type="AlphaFoldDB" id="A0A317FCP6"/>
<evidence type="ECO:0008006" key="5">
    <source>
        <dbReference type="Google" id="ProtNLM"/>
    </source>
</evidence>
<dbReference type="OrthoDB" id="7262496at2"/>
<dbReference type="Pfam" id="PF03401">
    <property type="entry name" value="TctC"/>
    <property type="match status" value="1"/>
</dbReference>
<evidence type="ECO:0000313" key="3">
    <source>
        <dbReference type="EMBL" id="PWS35787.1"/>
    </source>
</evidence>
<organism evidence="3 4">
    <name type="scientific">Falsiroseomonas bella</name>
    <dbReference type="NCBI Taxonomy" id="2184016"/>
    <lineage>
        <taxon>Bacteria</taxon>
        <taxon>Pseudomonadati</taxon>
        <taxon>Pseudomonadota</taxon>
        <taxon>Alphaproteobacteria</taxon>
        <taxon>Acetobacterales</taxon>
        <taxon>Roseomonadaceae</taxon>
        <taxon>Falsiroseomonas</taxon>
    </lineage>
</organism>
<comment type="caution">
    <text evidence="3">The sequence shown here is derived from an EMBL/GenBank/DDBJ whole genome shotgun (WGS) entry which is preliminary data.</text>
</comment>
<proteinExistence type="inferred from homology"/>
<evidence type="ECO:0000256" key="2">
    <source>
        <dbReference type="SAM" id="SignalP"/>
    </source>
</evidence>
<dbReference type="RefSeq" id="WP_109872153.1">
    <property type="nucleotide sequence ID" value="NZ_QGNA01000004.1"/>
</dbReference>
<gene>
    <name evidence="3" type="ORF">DFH01_19610</name>
</gene>
<dbReference type="PANTHER" id="PTHR42928:SF5">
    <property type="entry name" value="BLR1237 PROTEIN"/>
    <property type="match status" value="1"/>
</dbReference>
<dbReference type="SUPFAM" id="SSF53850">
    <property type="entry name" value="Periplasmic binding protein-like II"/>
    <property type="match status" value="1"/>
</dbReference>
<comment type="similarity">
    <text evidence="1">Belongs to the UPF0065 (bug) family.</text>
</comment>
<feature type="chain" id="PRO_5016445571" description="Tripartite tricarboxylate transporter substrate binding protein" evidence="2">
    <location>
        <begin position="37"/>
        <end position="325"/>
    </location>
</feature>
<reference evidence="4" key="1">
    <citation type="submission" date="2018-05" db="EMBL/GenBank/DDBJ databases">
        <authorList>
            <person name="Du Z."/>
            <person name="Wang X."/>
        </authorList>
    </citation>
    <scope>NUCLEOTIDE SEQUENCE [LARGE SCALE GENOMIC DNA]</scope>
    <source>
        <strain evidence="4">CQN31</strain>
    </source>
</reference>
<feature type="signal peptide" evidence="2">
    <location>
        <begin position="1"/>
        <end position="36"/>
    </location>
</feature>
<name>A0A317FCP6_9PROT</name>
<evidence type="ECO:0000256" key="1">
    <source>
        <dbReference type="ARBA" id="ARBA00006987"/>
    </source>
</evidence>
<dbReference type="EMBL" id="QGNA01000004">
    <property type="protein sequence ID" value="PWS35787.1"/>
    <property type="molecule type" value="Genomic_DNA"/>
</dbReference>
<dbReference type="Gene3D" id="3.40.190.150">
    <property type="entry name" value="Bordetella uptake gene, domain 1"/>
    <property type="match status" value="1"/>
</dbReference>
<keyword evidence="4" id="KW-1185">Reference proteome</keyword>
<keyword evidence="2" id="KW-0732">Signal</keyword>
<dbReference type="Proteomes" id="UP000245765">
    <property type="component" value="Unassembled WGS sequence"/>
</dbReference>
<dbReference type="InterPro" id="IPR005064">
    <property type="entry name" value="BUG"/>
</dbReference>